<dbReference type="Pfam" id="PF07525">
    <property type="entry name" value="SOCS_box"/>
    <property type="match status" value="1"/>
</dbReference>
<evidence type="ECO:0000313" key="4">
    <source>
        <dbReference type="EMBL" id="GCB77187.1"/>
    </source>
</evidence>
<dbReference type="InterPro" id="IPR036770">
    <property type="entry name" value="Ankyrin_rpt-contain_sf"/>
</dbReference>
<dbReference type="Gene3D" id="1.25.40.20">
    <property type="entry name" value="Ankyrin repeat-containing domain"/>
    <property type="match status" value="1"/>
</dbReference>
<accession>A0A401PVM8</accession>
<dbReference type="PANTHER" id="PTHR24132">
    <property type="entry name" value="ANKYRIN REPEAT AND SOCS BOX PROTEIN 6"/>
    <property type="match status" value="1"/>
</dbReference>
<keyword evidence="5" id="KW-1185">Reference proteome</keyword>
<organism evidence="4 5">
    <name type="scientific">Scyliorhinus torazame</name>
    <name type="common">Cloudy catshark</name>
    <name type="synonym">Catulus torazame</name>
    <dbReference type="NCBI Taxonomy" id="75743"/>
    <lineage>
        <taxon>Eukaryota</taxon>
        <taxon>Metazoa</taxon>
        <taxon>Chordata</taxon>
        <taxon>Craniata</taxon>
        <taxon>Vertebrata</taxon>
        <taxon>Chondrichthyes</taxon>
        <taxon>Elasmobranchii</taxon>
        <taxon>Galeomorphii</taxon>
        <taxon>Galeoidea</taxon>
        <taxon>Carcharhiniformes</taxon>
        <taxon>Scyliorhinidae</taxon>
        <taxon>Scyliorhinus</taxon>
    </lineage>
</organism>
<sequence>SVWWVSSSNDCVVFSVDPVTYYTALHVAVLRNQPDVVELLVRHGADINKRDRVHSSSPLDLASEEVERLPCLRRLLDLGADINGIDKTGKSALLHSLASSDGVQVHNTDNIKLLLERGADVKANMMDGDNVFTFIIFLLGETEGRDQEEAETLRRFCLQTTQLLLAHSAKPDACQPEDSLIYTCINQFEVHLPIIRVLLDSGASNHCPEHGPTCWSGFALLFERLRVLLNGPESMLPHREALQRADVALELMMGSVSRPQLSPGWEVKPAAYSIYTDQVLALSKPLKLLDLSPASLKHLCRVDIRRLLRPVPLDAKVKSLPLPDRLKWFLLIENSKDEEEDMQQ</sequence>
<dbReference type="UniPathway" id="UPA00143"/>
<gene>
    <name evidence="4" type="ORF">scyTo_0019251</name>
</gene>
<dbReference type="PANTHER" id="PTHR24132:SF24">
    <property type="entry name" value="ANKYRIN REPEAT AND SOCS BOX PROTEIN 6"/>
    <property type="match status" value="1"/>
</dbReference>
<dbReference type="GO" id="GO:0016567">
    <property type="term" value="P:protein ubiquitination"/>
    <property type="evidence" value="ECO:0007669"/>
    <property type="project" value="UniProtKB-UniPathway"/>
</dbReference>
<dbReference type="EMBL" id="BFAA01014123">
    <property type="protein sequence ID" value="GCB77187.1"/>
    <property type="molecule type" value="Genomic_DNA"/>
</dbReference>
<dbReference type="InterPro" id="IPR036036">
    <property type="entry name" value="SOCS_box-like_dom_sf"/>
</dbReference>
<dbReference type="Gene3D" id="1.10.750.20">
    <property type="entry name" value="SOCS box"/>
    <property type="match status" value="1"/>
</dbReference>
<dbReference type="PROSITE" id="PS50225">
    <property type="entry name" value="SOCS"/>
    <property type="match status" value="1"/>
</dbReference>
<comment type="pathway">
    <text evidence="1">Protein modification; protein ubiquitination.</text>
</comment>
<comment type="caution">
    <text evidence="4">The sequence shown here is derived from an EMBL/GenBank/DDBJ whole genome shotgun (WGS) entry which is preliminary data.</text>
</comment>
<dbReference type="OrthoDB" id="194358at2759"/>
<dbReference type="SMART" id="SM00969">
    <property type="entry name" value="SOCS_box"/>
    <property type="match status" value="1"/>
</dbReference>
<dbReference type="InterPro" id="IPR002110">
    <property type="entry name" value="Ankyrin_rpt"/>
</dbReference>
<dbReference type="Pfam" id="PF00023">
    <property type="entry name" value="Ank"/>
    <property type="match status" value="1"/>
</dbReference>
<protein>
    <recommendedName>
        <fullName evidence="3">SOCS box domain-containing protein</fullName>
    </recommendedName>
</protein>
<keyword evidence="2" id="KW-0040">ANK repeat</keyword>
<feature type="domain" description="SOCS box" evidence="3">
    <location>
        <begin position="281"/>
        <end position="336"/>
    </location>
</feature>
<evidence type="ECO:0000313" key="5">
    <source>
        <dbReference type="Proteomes" id="UP000288216"/>
    </source>
</evidence>
<evidence type="ECO:0000259" key="3">
    <source>
        <dbReference type="PROSITE" id="PS50225"/>
    </source>
</evidence>
<dbReference type="InterPro" id="IPR001496">
    <property type="entry name" value="SOCS_box"/>
</dbReference>
<dbReference type="Proteomes" id="UP000288216">
    <property type="component" value="Unassembled WGS sequence"/>
</dbReference>
<feature type="non-terminal residue" evidence="4">
    <location>
        <position position="1"/>
    </location>
</feature>
<feature type="repeat" description="ANK" evidence="2">
    <location>
        <begin position="20"/>
        <end position="52"/>
    </location>
</feature>
<evidence type="ECO:0000256" key="2">
    <source>
        <dbReference type="PROSITE-ProRule" id="PRU00023"/>
    </source>
</evidence>
<dbReference type="PROSITE" id="PS50297">
    <property type="entry name" value="ANK_REP_REGION"/>
    <property type="match status" value="1"/>
</dbReference>
<evidence type="ECO:0000256" key="1">
    <source>
        <dbReference type="ARBA" id="ARBA00004906"/>
    </source>
</evidence>
<dbReference type="OMA" id="HLCRVHI"/>
<dbReference type="GO" id="GO:0035556">
    <property type="term" value="P:intracellular signal transduction"/>
    <property type="evidence" value="ECO:0007669"/>
    <property type="project" value="InterPro"/>
</dbReference>
<proteinExistence type="predicted"/>
<reference evidence="4 5" key="1">
    <citation type="journal article" date="2018" name="Nat. Ecol. Evol.">
        <title>Shark genomes provide insights into elasmobranch evolution and the origin of vertebrates.</title>
        <authorList>
            <person name="Hara Y"/>
            <person name="Yamaguchi K"/>
            <person name="Onimaru K"/>
            <person name="Kadota M"/>
            <person name="Koyanagi M"/>
            <person name="Keeley SD"/>
            <person name="Tatsumi K"/>
            <person name="Tanaka K"/>
            <person name="Motone F"/>
            <person name="Kageyama Y"/>
            <person name="Nozu R"/>
            <person name="Adachi N"/>
            <person name="Nishimura O"/>
            <person name="Nakagawa R"/>
            <person name="Tanegashima C"/>
            <person name="Kiyatake I"/>
            <person name="Matsumoto R"/>
            <person name="Murakumo K"/>
            <person name="Nishida K"/>
            <person name="Terakita A"/>
            <person name="Kuratani S"/>
            <person name="Sato K"/>
            <person name="Hyodo S Kuraku.S."/>
        </authorList>
    </citation>
    <scope>NUCLEOTIDE SEQUENCE [LARGE SCALE GENOMIC DNA]</scope>
</reference>
<name>A0A401PVM8_SCYTO</name>
<dbReference type="AlphaFoldDB" id="A0A401PVM8"/>
<dbReference type="SUPFAM" id="SSF158235">
    <property type="entry name" value="SOCS box-like"/>
    <property type="match status" value="1"/>
</dbReference>
<dbReference type="PROSITE" id="PS50088">
    <property type="entry name" value="ANK_REPEAT"/>
    <property type="match status" value="2"/>
</dbReference>
<dbReference type="SMART" id="SM00248">
    <property type="entry name" value="ANK"/>
    <property type="match status" value="4"/>
</dbReference>
<feature type="repeat" description="ANK" evidence="2">
    <location>
        <begin position="54"/>
        <end position="87"/>
    </location>
</feature>
<dbReference type="FunFam" id="1.10.750.20:FF:000001">
    <property type="entry name" value="Ankyrin repeat and SOCS box containing 1"/>
    <property type="match status" value="1"/>
</dbReference>
<dbReference type="SUPFAM" id="SSF48403">
    <property type="entry name" value="Ankyrin repeat"/>
    <property type="match status" value="1"/>
</dbReference>
<dbReference type="STRING" id="75743.A0A401PVM8"/>